<evidence type="ECO:0000256" key="2">
    <source>
        <dbReference type="SAM" id="Phobius"/>
    </source>
</evidence>
<evidence type="ECO:0008006" key="5">
    <source>
        <dbReference type="Google" id="ProtNLM"/>
    </source>
</evidence>
<dbReference type="OrthoDB" id="5288586at2759"/>
<feature type="transmembrane region" description="Helical" evidence="2">
    <location>
        <begin position="147"/>
        <end position="167"/>
    </location>
</feature>
<dbReference type="EMBL" id="NAJL01000001">
    <property type="protein sequence ID" value="TKA34142.1"/>
    <property type="molecule type" value="Genomic_DNA"/>
</dbReference>
<feature type="transmembrane region" description="Helical" evidence="2">
    <location>
        <begin position="67"/>
        <end position="87"/>
    </location>
</feature>
<dbReference type="PANTHER" id="PTHR37488">
    <property type="entry name" value="DUF1275 DOMAIN-CONTAINING PROTEIN"/>
    <property type="match status" value="1"/>
</dbReference>
<name>A0A4U0UGP2_9PEZI</name>
<keyword evidence="2" id="KW-0812">Transmembrane</keyword>
<keyword evidence="2" id="KW-0472">Membrane</keyword>
<comment type="caution">
    <text evidence="3">The sequence shown here is derived from an EMBL/GenBank/DDBJ whole genome shotgun (WGS) entry which is preliminary data.</text>
</comment>
<evidence type="ECO:0000313" key="3">
    <source>
        <dbReference type="EMBL" id="TKA34142.1"/>
    </source>
</evidence>
<dbReference type="PANTHER" id="PTHR37488:SF2">
    <property type="entry name" value="DUF1275 DOMAIN-CONTAINING PROTEIN"/>
    <property type="match status" value="1"/>
</dbReference>
<evidence type="ECO:0000256" key="1">
    <source>
        <dbReference type="SAM" id="MobiDB-lite"/>
    </source>
</evidence>
<gene>
    <name evidence="3" type="ORF">B0A50_00122</name>
</gene>
<proteinExistence type="predicted"/>
<protein>
    <recommendedName>
        <fullName evidence="5">DUF1275 domain protein</fullName>
    </recommendedName>
</protein>
<dbReference type="Proteomes" id="UP000308549">
    <property type="component" value="Unassembled WGS sequence"/>
</dbReference>
<dbReference type="InterPro" id="IPR010699">
    <property type="entry name" value="DUF1275"/>
</dbReference>
<feature type="transmembrane region" description="Helical" evidence="2">
    <location>
        <begin position="116"/>
        <end position="135"/>
    </location>
</feature>
<dbReference type="AlphaFoldDB" id="A0A4U0UGP2"/>
<organism evidence="3 4">
    <name type="scientific">Salinomyces thailandicus</name>
    <dbReference type="NCBI Taxonomy" id="706561"/>
    <lineage>
        <taxon>Eukaryota</taxon>
        <taxon>Fungi</taxon>
        <taxon>Dikarya</taxon>
        <taxon>Ascomycota</taxon>
        <taxon>Pezizomycotina</taxon>
        <taxon>Dothideomycetes</taxon>
        <taxon>Dothideomycetidae</taxon>
        <taxon>Mycosphaerellales</taxon>
        <taxon>Teratosphaeriaceae</taxon>
        <taxon>Salinomyces</taxon>
    </lineage>
</organism>
<evidence type="ECO:0000313" key="4">
    <source>
        <dbReference type="Proteomes" id="UP000308549"/>
    </source>
</evidence>
<accession>A0A4U0UGP2</accession>
<feature type="transmembrane region" description="Helical" evidence="2">
    <location>
        <begin position="253"/>
        <end position="270"/>
    </location>
</feature>
<dbReference type="Pfam" id="PF06912">
    <property type="entry name" value="DUF1275"/>
    <property type="match status" value="1"/>
</dbReference>
<feature type="region of interest" description="Disordered" evidence="1">
    <location>
        <begin position="1"/>
        <end position="20"/>
    </location>
</feature>
<sequence length="308" mass="32818">MARHGRGGATPRARVSRDSTPLLGEHQTYITFDAPNGGPPAKPKTPTRLYQAKQYLNADVSNKHTDIILIICFAISGLIDSGAYNAYTCFTSMQTGNTVFAALGVSDLPASSPKYAWTKSVTSVVSFLIGAAVLSTCHRLLGARKRWVQSASFFIQGLLIALSAYIVQRGGSDSPVKKPTIAGLPADPGFPWIDLVPIGLLSVQSAGKVVASRIFQHVGLPAVVLTTLFSDLVSDPRLFTAGLFDNPQRNGRFVAVACYFGGAVAGGAFAKSTVGFAGLLWSVAGIKLLIVISWLLWREDEEAEDEES</sequence>
<reference evidence="3 4" key="1">
    <citation type="submission" date="2017-03" db="EMBL/GenBank/DDBJ databases">
        <title>Genomes of endolithic fungi from Antarctica.</title>
        <authorList>
            <person name="Coleine C."/>
            <person name="Masonjones S."/>
            <person name="Stajich J.E."/>
        </authorList>
    </citation>
    <scope>NUCLEOTIDE SEQUENCE [LARGE SCALE GENOMIC DNA]</scope>
    <source>
        <strain evidence="3 4">CCFEE 6315</strain>
    </source>
</reference>
<feature type="transmembrane region" description="Helical" evidence="2">
    <location>
        <begin position="276"/>
        <end position="297"/>
    </location>
</feature>
<keyword evidence="4" id="KW-1185">Reference proteome</keyword>
<keyword evidence="2" id="KW-1133">Transmembrane helix</keyword>